<keyword evidence="1" id="KW-1133">Transmembrane helix</keyword>
<feature type="transmembrane region" description="Helical" evidence="1">
    <location>
        <begin position="164"/>
        <end position="189"/>
    </location>
</feature>
<organism evidence="2 3">
    <name type="scientific">Lactococcus allomyrinae</name>
    <dbReference type="NCBI Taxonomy" id="2419773"/>
    <lineage>
        <taxon>Bacteria</taxon>
        <taxon>Bacillati</taxon>
        <taxon>Bacillota</taxon>
        <taxon>Bacilli</taxon>
        <taxon>Lactobacillales</taxon>
        <taxon>Streptococcaceae</taxon>
        <taxon>Lactococcus</taxon>
    </lineage>
</organism>
<dbReference type="OrthoDB" id="9815959at2"/>
<evidence type="ECO:0000313" key="2">
    <source>
        <dbReference type="EMBL" id="AYG01967.1"/>
    </source>
</evidence>
<reference evidence="2 3" key="1">
    <citation type="submission" date="2018-09" db="EMBL/GenBank/DDBJ databases">
        <title>Genome sequencing of strain 1JSPR-7.</title>
        <authorList>
            <person name="Heo J."/>
            <person name="Kim S.-J."/>
            <person name="Kwon S.-W."/>
        </authorList>
    </citation>
    <scope>NUCLEOTIDE SEQUENCE [LARGE SCALE GENOMIC DNA]</scope>
    <source>
        <strain evidence="2 3">1JSPR-7</strain>
    </source>
</reference>
<feature type="transmembrane region" description="Helical" evidence="1">
    <location>
        <begin position="104"/>
        <end position="129"/>
    </location>
</feature>
<evidence type="ECO:0000256" key="1">
    <source>
        <dbReference type="SAM" id="Phobius"/>
    </source>
</evidence>
<evidence type="ECO:0000313" key="3">
    <source>
        <dbReference type="Proteomes" id="UP000269374"/>
    </source>
</evidence>
<dbReference type="KEGG" id="lact:D7I46_09400"/>
<dbReference type="EMBL" id="CP032627">
    <property type="protein sequence ID" value="AYG01967.1"/>
    <property type="molecule type" value="Genomic_DNA"/>
</dbReference>
<name>A0A387BLM1_9LACT</name>
<sequence>MENGETPVETAVDQDDEKVLEGEAMAKPEVAQSEISEPEIAQPEVAEPFISEPVIAEQVVTPPQDESYQDIPTMTLGQDKSQIRTKWNWGAFSLTMWFGIAHRAYLGLLILLGLIPWIGPIFAIVWMIIFGLNGERWALENPDNHYRDEEEFRKIMDGWNRAGLIAFIIGAVMIVLAILLLSLLIATVFNNLDYFQQQFNQNYHHFSY</sequence>
<keyword evidence="1" id="KW-0812">Transmembrane</keyword>
<accession>A0A387BLM1</accession>
<keyword evidence="3" id="KW-1185">Reference proteome</keyword>
<dbReference type="Proteomes" id="UP000269374">
    <property type="component" value="Chromosome"/>
</dbReference>
<keyword evidence="1" id="KW-0472">Membrane</keyword>
<dbReference type="AlphaFoldDB" id="A0A387BLM1"/>
<protein>
    <submittedName>
        <fullName evidence="2">Uncharacterized protein</fullName>
    </submittedName>
</protein>
<proteinExistence type="predicted"/>
<gene>
    <name evidence="2" type="ORF">D7I46_09400</name>
</gene>